<dbReference type="STRING" id="333673.A0A3M0K4H6"/>
<dbReference type="AlphaFoldDB" id="A0A3M0K4H6"/>
<dbReference type="GO" id="GO:0005737">
    <property type="term" value="C:cytoplasm"/>
    <property type="evidence" value="ECO:0007669"/>
    <property type="project" value="TreeGrafter"/>
</dbReference>
<reference evidence="3 4" key="1">
    <citation type="submission" date="2018-07" db="EMBL/GenBank/DDBJ databases">
        <title>A high quality draft genome assembly of the barn swallow (H. rustica rustica).</title>
        <authorList>
            <person name="Formenti G."/>
            <person name="Chiara M."/>
            <person name="Poveda L."/>
            <person name="Francoijs K.-J."/>
            <person name="Bonisoli-Alquati A."/>
            <person name="Canova L."/>
            <person name="Gianfranceschi L."/>
            <person name="Horner D.S."/>
            <person name="Saino N."/>
        </authorList>
    </citation>
    <scope>NUCLEOTIDE SEQUENCE [LARGE SCALE GENOMIC DNA]</scope>
    <source>
        <strain evidence="3">Chelidonia</strain>
        <tissue evidence="3">Blood</tissue>
    </source>
</reference>
<feature type="compositionally biased region" description="Basic and acidic residues" evidence="2">
    <location>
        <begin position="37"/>
        <end position="46"/>
    </location>
</feature>
<comment type="caution">
    <text evidence="3">The sequence shown here is derived from an EMBL/GenBank/DDBJ whole genome shotgun (WGS) entry which is preliminary data.</text>
</comment>
<evidence type="ECO:0008006" key="5">
    <source>
        <dbReference type="Google" id="ProtNLM"/>
    </source>
</evidence>
<evidence type="ECO:0000313" key="4">
    <source>
        <dbReference type="Proteomes" id="UP000269221"/>
    </source>
</evidence>
<protein>
    <recommendedName>
        <fullName evidence="5">Purkinje cell protein 4</fullName>
    </recommendedName>
</protein>
<dbReference type="InterPro" id="IPR052142">
    <property type="entry name" value="Calmodulin_Regulator_PCP4-like"/>
</dbReference>
<evidence type="ECO:0000256" key="1">
    <source>
        <dbReference type="ARBA" id="ARBA00038017"/>
    </source>
</evidence>
<sequence length="90" mass="10162">MQLKGKLGIEEGKEPRIEDERQEQSLERSEGSSAVVERLDINDSKGKSHGQKKVQEEFDIDMDAPETERAAVAIQSQFRKFQKKKAGSQS</sequence>
<dbReference type="GO" id="GO:0005516">
    <property type="term" value="F:calmodulin binding"/>
    <property type="evidence" value="ECO:0007669"/>
    <property type="project" value="TreeGrafter"/>
</dbReference>
<dbReference type="OrthoDB" id="9944346at2759"/>
<keyword evidence="4" id="KW-1185">Reference proteome</keyword>
<dbReference type="EMBL" id="QRBI01000120">
    <property type="protein sequence ID" value="RMC06164.1"/>
    <property type="molecule type" value="Genomic_DNA"/>
</dbReference>
<feature type="region of interest" description="Disordered" evidence="2">
    <location>
        <begin position="1"/>
        <end position="62"/>
    </location>
</feature>
<proteinExistence type="inferred from homology"/>
<name>A0A3M0K4H6_HIRRU</name>
<accession>A0A3M0K4H6</accession>
<organism evidence="3 4">
    <name type="scientific">Hirundo rustica rustica</name>
    <dbReference type="NCBI Taxonomy" id="333673"/>
    <lineage>
        <taxon>Eukaryota</taxon>
        <taxon>Metazoa</taxon>
        <taxon>Chordata</taxon>
        <taxon>Craniata</taxon>
        <taxon>Vertebrata</taxon>
        <taxon>Euteleostomi</taxon>
        <taxon>Archelosauria</taxon>
        <taxon>Archosauria</taxon>
        <taxon>Dinosauria</taxon>
        <taxon>Saurischia</taxon>
        <taxon>Theropoda</taxon>
        <taxon>Coelurosauria</taxon>
        <taxon>Aves</taxon>
        <taxon>Neognathae</taxon>
        <taxon>Neoaves</taxon>
        <taxon>Telluraves</taxon>
        <taxon>Australaves</taxon>
        <taxon>Passeriformes</taxon>
        <taxon>Sylvioidea</taxon>
        <taxon>Hirundinidae</taxon>
        <taxon>Hirundo</taxon>
    </lineage>
</organism>
<gene>
    <name evidence="3" type="ORF">DUI87_15594</name>
</gene>
<evidence type="ECO:0000256" key="2">
    <source>
        <dbReference type="SAM" id="MobiDB-lite"/>
    </source>
</evidence>
<comment type="similarity">
    <text evidence="1">Belongs to the PCP4 family.</text>
</comment>
<dbReference type="Proteomes" id="UP000269221">
    <property type="component" value="Unassembled WGS sequence"/>
</dbReference>
<dbReference type="PANTHER" id="PTHR15359:SF7">
    <property type="entry name" value="CALMODULIN REGULATOR PROTEIN PCP4"/>
    <property type="match status" value="1"/>
</dbReference>
<feature type="compositionally biased region" description="Basic and acidic residues" evidence="2">
    <location>
        <begin position="7"/>
        <end position="30"/>
    </location>
</feature>
<dbReference type="PANTHER" id="PTHR15359">
    <property type="entry name" value="IG-LIKE DOMAIN-CONTAINING PROTEIN"/>
    <property type="match status" value="1"/>
</dbReference>
<evidence type="ECO:0000313" key="3">
    <source>
        <dbReference type="EMBL" id="RMC06164.1"/>
    </source>
</evidence>
<dbReference type="GO" id="GO:0005509">
    <property type="term" value="F:calcium ion binding"/>
    <property type="evidence" value="ECO:0007669"/>
    <property type="project" value="TreeGrafter"/>
</dbReference>